<evidence type="ECO:0000313" key="2">
    <source>
        <dbReference type="Proteomes" id="UP001558613"/>
    </source>
</evidence>
<accession>A0ABR3LMQ2</accession>
<proteinExistence type="predicted"/>
<name>A0ABR3LMQ2_9TELE</name>
<dbReference type="Proteomes" id="UP001558613">
    <property type="component" value="Unassembled WGS sequence"/>
</dbReference>
<dbReference type="EMBL" id="JAYMGO010000020">
    <property type="protein sequence ID" value="KAL1253600.1"/>
    <property type="molecule type" value="Genomic_DNA"/>
</dbReference>
<keyword evidence="2" id="KW-1185">Reference proteome</keyword>
<organism evidence="1 2">
    <name type="scientific">Cirrhinus molitorella</name>
    <name type="common">mud carp</name>
    <dbReference type="NCBI Taxonomy" id="172907"/>
    <lineage>
        <taxon>Eukaryota</taxon>
        <taxon>Metazoa</taxon>
        <taxon>Chordata</taxon>
        <taxon>Craniata</taxon>
        <taxon>Vertebrata</taxon>
        <taxon>Euteleostomi</taxon>
        <taxon>Actinopterygii</taxon>
        <taxon>Neopterygii</taxon>
        <taxon>Teleostei</taxon>
        <taxon>Ostariophysi</taxon>
        <taxon>Cypriniformes</taxon>
        <taxon>Cyprinidae</taxon>
        <taxon>Labeoninae</taxon>
        <taxon>Labeonini</taxon>
        <taxon>Cirrhinus</taxon>
    </lineage>
</organism>
<evidence type="ECO:0000313" key="1">
    <source>
        <dbReference type="EMBL" id="KAL1253600.1"/>
    </source>
</evidence>
<gene>
    <name evidence="1" type="ORF">QQF64_015829</name>
</gene>
<sequence>MGRLIGVERVSDSALSASSFAKSISSTADKPVVWEKTLGFSFTAAKYRREQRCSVSGGEKRLKKHPKKTNLMFQVCSEIAVFTKLG</sequence>
<comment type="caution">
    <text evidence="1">The sequence shown here is derived from an EMBL/GenBank/DDBJ whole genome shotgun (WGS) entry which is preliminary data.</text>
</comment>
<reference evidence="1 2" key="1">
    <citation type="submission" date="2023-09" db="EMBL/GenBank/DDBJ databases">
        <authorList>
            <person name="Wang M."/>
        </authorList>
    </citation>
    <scope>NUCLEOTIDE SEQUENCE [LARGE SCALE GENOMIC DNA]</scope>
    <source>
        <strain evidence="1">GT-2023</strain>
        <tissue evidence="1">Liver</tissue>
    </source>
</reference>
<protein>
    <submittedName>
        <fullName evidence="1">Uncharacterized protein</fullName>
    </submittedName>
</protein>